<dbReference type="PANTHER" id="PTHR48078">
    <property type="entry name" value="THREONINE DEHYDRATASE, MITOCHONDRIAL-RELATED"/>
    <property type="match status" value="1"/>
</dbReference>
<evidence type="ECO:0000313" key="9">
    <source>
        <dbReference type="EMBL" id="MFB9886006.1"/>
    </source>
</evidence>
<dbReference type="PIRSF" id="PIRSF006278">
    <property type="entry name" value="ACCD_DCysDesulf"/>
    <property type="match status" value="1"/>
</dbReference>
<evidence type="ECO:0000313" key="10">
    <source>
        <dbReference type="Proteomes" id="UP001589628"/>
    </source>
</evidence>
<dbReference type="SUPFAM" id="SSF53686">
    <property type="entry name" value="Tryptophan synthase beta subunit-like PLP-dependent enzymes"/>
    <property type="match status" value="1"/>
</dbReference>
<keyword evidence="6" id="KW-0456">Lyase</keyword>
<evidence type="ECO:0000256" key="7">
    <source>
        <dbReference type="ARBA" id="ARBA00049406"/>
    </source>
</evidence>
<comment type="similarity">
    <text evidence="2">Belongs to the ACC deaminase/D-cysteine desulfhydrase family.</text>
</comment>
<name>A0ABV5ZCU3_9GAMM</name>
<evidence type="ECO:0000256" key="3">
    <source>
        <dbReference type="ARBA" id="ARBA00010869"/>
    </source>
</evidence>
<evidence type="ECO:0000256" key="1">
    <source>
        <dbReference type="ARBA" id="ARBA00001933"/>
    </source>
</evidence>
<dbReference type="EMBL" id="JBHLZN010000002">
    <property type="protein sequence ID" value="MFB9886006.1"/>
    <property type="molecule type" value="Genomic_DNA"/>
</dbReference>
<evidence type="ECO:0000259" key="8">
    <source>
        <dbReference type="Pfam" id="PF00291"/>
    </source>
</evidence>
<reference evidence="9 10" key="1">
    <citation type="submission" date="2024-09" db="EMBL/GenBank/DDBJ databases">
        <authorList>
            <person name="Sun Q."/>
            <person name="Mori K."/>
        </authorList>
    </citation>
    <scope>NUCLEOTIDE SEQUENCE [LARGE SCALE GENOMIC DNA]</scope>
    <source>
        <strain evidence="9 10">ATCC 51285</strain>
    </source>
</reference>
<dbReference type="Proteomes" id="UP001589628">
    <property type="component" value="Unassembled WGS sequence"/>
</dbReference>
<dbReference type="PANTHER" id="PTHR48078:SF2">
    <property type="entry name" value="CATABOLIC L-SERINE_THREONINE DEHYDRATASE"/>
    <property type="match status" value="1"/>
</dbReference>
<dbReference type="Pfam" id="PF00291">
    <property type="entry name" value="PALP"/>
    <property type="match status" value="1"/>
</dbReference>
<dbReference type="Gene3D" id="3.40.50.1100">
    <property type="match status" value="2"/>
</dbReference>
<evidence type="ECO:0000256" key="5">
    <source>
        <dbReference type="ARBA" id="ARBA00022898"/>
    </source>
</evidence>
<protein>
    <recommendedName>
        <fullName evidence="4">L-serine ammonia-lyase</fullName>
        <ecNumber evidence="4">4.3.1.17</ecNumber>
    </recommendedName>
</protein>
<dbReference type="InterPro" id="IPR027278">
    <property type="entry name" value="ACCD_DCysDesulf"/>
</dbReference>
<comment type="caution">
    <text evidence="9">The sequence shown here is derived from an EMBL/GenBank/DDBJ whole genome shotgun (WGS) entry which is preliminary data.</text>
</comment>
<dbReference type="RefSeq" id="WP_027311513.1">
    <property type="nucleotide sequence ID" value="NZ_JBHLZN010000002.1"/>
</dbReference>
<evidence type="ECO:0000256" key="2">
    <source>
        <dbReference type="ARBA" id="ARBA00008639"/>
    </source>
</evidence>
<gene>
    <name evidence="9" type="ORF">ACFFLH_06265</name>
</gene>
<evidence type="ECO:0000256" key="4">
    <source>
        <dbReference type="ARBA" id="ARBA00012093"/>
    </source>
</evidence>
<dbReference type="InterPro" id="IPR050147">
    <property type="entry name" value="Ser/Thr_Dehydratase"/>
</dbReference>
<sequence>MRLHLNTPLLAAPYLAREGQQVWLKMDALQPSGSFKTRGVGFACQAYQARGAKRLVSSSGGNAGLAVAYSGRRLGLPVVVVVPETTTSRAIELIRQQGAEVQIVGENWNAAHAHAMQLLDEHSAYIHPFDDPLLWQGHASLIEEVAEAGVQPDAVVLSVGGGGLLCGVVQGLQAQGWQVPIYAMETAGAASLALAAEQGPEASLAAINSIATSLGAKQVAAQAYRYLQDYPIHPRQVTDAQALAACQRFLDDQRVLVEPACGASLAALYQGLPELEDKRSVLVVVCGGAGVSLAQLAQWQQQVAAG</sequence>
<dbReference type="EC" id="4.3.1.17" evidence="4"/>
<keyword evidence="5" id="KW-0663">Pyridoxal phosphate</keyword>
<accession>A0ABV5ZCU3</accession>
<comment type="catalytic activity">
    <reaction evidence="7">
        <text>L-serine = pyruvate + NH4(+)</text>
        <dbReference type="Rhea" id="RHEA:19169"/>
        <dbReference type="ChEBI" id="CHEBI:15361"/>
        <dbReference type="ChEBI" id="CHEBI:28938"/>
        <dbReference type="ChEBI" id="CHEBI:33384"/>
        <dbReference type="EC" id="4.3.1.17"/>
    </reaction>
</comment>
<dbReference type="InterPro" id="IPR001926">
    <property type="entry name" value="TrpB-like_PALP"/>
</dbReference>
<evidence type="ECO:0000256" key="6">
    <source>
        <dbReference type="ARBA" id="ARBA00023239"/>
    </source>
</evidence>
<dbReference type="InterPro" id="IPR036052">
    <property type="entry name" value="TrpB-like_PALP_sf"/>
</dbReference>
<comment type="cofactor">
    <cofactor evidence="1">
        <name>pyridoxal 5'-phosphate</name>
        <dbReference type="ChEBI" id="CHEBI:597326"/>
    </cofactor>
</comment>
<keyword evidence="10" id="KW-1185">Reference proteome</keyword>
<proteinExistence type="inferred from homology"/>
<organism evidence="9 10">
    <name type="scientific">Balneatrix alpica</name>
    <dbReference type="NCBI Taxonomy" id="75684"/>
    <lineage>
        <taxon>Bacteria</taxon>
        <taxon>Pseudomonadati</taxon>
        <taxon>Pseudomonadota</taxon>
        <taxon>Gammaproteobacteria</taxon>
        <taxon>Oceanospirillales</taxon>
        <taxon>Balneatrichaceae</taxon>
        <taxon>Balneatrix</taxon>
    </lineage>
</organism>
<comment type="similarity">
    <text evidence="3">Belongs to the serine/threonine dehydratase family.</text>
</comment>
<feature type="domain" description="Tryptophan synthase beta chain-like PALP" evidence="8">
    <location>
        <begin position="4"/>
        <end position="287"/>
    </location>
</feature>